<dbReference type="RefSeq" id="WP_054999035.1">
    <property type="nucleotide sequence ID" value="NZ_FNKU01000003.1"/>
</dbReference>
<dbReference type="EMBL" id="LJPX01000119">
    <property type="protein sequence ID" value="KPW79406.1"/>
    <property type="molecule type" value="Genomic_DNA"/>
</dbReference>
<gene>
    <name evidence="1" type="ORF">ALO81_200284</name>
    <name evidence="2" type="ORF">ALQ64_01533</name>
</gene>
<comment type="caution">
    <text evidence="1">The sequence shown here is derived from an EMBL/GenBank/DDBJ whole genome shotgun (WGS) entry which is preliminary data.</text>
</comment>
<protein>
    <submittedName>
        <fullName evidence="1">Uncharacterized protein</fullName>
    </submittedName>
</protein>
<reference evidence="2 4" key="2">
    <citation type="submission" date="2018-08" db="EMBL/GenBank/DDBJ databases">
        <title>Recombination of ecologically and evolutionarily significant loci maintains genetic cohesion in the Pseudomonas syringae species complex.</title>
        <authorList>
            <person name="Dillon M."/>
            <person name="Thakur S."/>
            <person name="Almeida R.N.D."/>
            <person name="Weir B.S."/>
            <person name="Guttman D.S."/>
        </authorList>
    </citation>
    <scope>NUCLEOTIDE SEQUENCE [LARGE SCALE GENOMIC DNA]</scope>
    <source>
        <strain evidence="2 4">ICMP 2821</strain>
    </source>
</reference>
<organism evidence="1 3">
    <name type="scientific">Pseudomonas cannabina</name>
    <dbReference type="NCBI Taxonomy" id="86840"/>
    <lineage>
        <taxon>Bacteria</taxon>
        <taxon>Pseudomonadati</taxon>
        <taxon>Pseudomonadota</taxon>
        <taxon>Gammaproteobacteria</taxon>
        <taxon>Pseudomonadales</taxon>
        <taxon>Pseudomonadaceae</taxon>
        <taxon>Pseudomonas</taxon>
    </lineage>
</organism>
<dbReference type="AlphaFoldDB" id="A0A0N8QZV0"/>
<evidence type="ECO:0000313" key="3">
    <source>
        <dbReference type="Proteomes" id="UP000050564"/>
    </source>
</evidence>
<evidence type="ECO:0000313" key="4">
    <source>
        <dbReference type="Proteomes" id="UP000281372"/>
    </source>
</evidence>
<dbReference type="Proteomes" id="UP000050564">
    <property type="component" value="Unassembled WGS sequence"/>
</dbReference>
<evidence type="ECO:0000313" key="2">
    <source>
        <dbReference type="EMBL" id="RMN19831.1"/>
    </source>
</evidence>
<reference evidence="1 3" key="1">
    <citation type="submission" date="2015-09" db="EMBL/GenBank/DDBJ databases">
        <title>Genome announcement of multiple Pseudomonas syringae strains.</title>
        <authorList>
            <person name="Thakur S."/>
            <person name="Wang P.W."/>
            <person name="Gong Y."/>
            <person name="Weir B.S."/>
            <person name="Guttman D.S."/>
        </authorList>
    </citation>
    <scope>NUCLEOTIDE SEQUENCE [LARGE SCALE GENOMIC DNA]</scope>
    <source>
        <strain evidence="1 3">ICMP2823</strain>
    </source>
</reference>
<name>A0A0N8QZV0_PSECA</name>
<dbReference type="EMBL" id="RBOW01000899">
    <property type="protein sequence ID" value="RMN19831.1"/>
    <property type="molecule type" value="Genomic_DNA"/>
</dbReference>
<evidence type="ECO:0000313" key="1">
    <source>
        <dbReference type="EMBL" id="KPW79406.1"/>
    </source>
</evidence>
<dbReference type="PATRIC" id="fig|86840.3.peg.6023"/>
<dbReference type="Proteomes" id="UP000281372">
    <property type="component" value="Unassembled WGS sequence"/>
</dbReference>
<sequence length="184" mass="20589">MELDALNKYLEATQDHLGLEDQRYGGGFRAIVAHRSATDFLFGMLDGGNFEATEAMAFLGDNPLFPSSTGATPQEALQNLSDKLGLLYQFEPSTGTFKWKAISRFQLKAQYDADPGEERCWYDVSWVDIVGDLKSSALYYYEDSKAKCNDSEKRDLHALVSFKYEGLFADLISKGKPDEKKPNG</sequence>
<proteinExistence type="predicted"/>
<accession>A0A0N8QZV0</accession>